<accession>A0A9D1QF55</accession>
<dbReference type="Pfam" id="PF12900">
    <property type="entry name" value="Pyridox_ox_2"/>
    <property type="match status" value="1"/>
</dbReference>
<evidence type="ECO:0000313" key="2">
    <source>
        <dbReference type="Proteomes" id="UP000823926"/>
    </source>
</evidence>
<reference evidence="1" key="1">
    <citation type="journal article" date="2021" name="PeerJ">
        <title>Extensive microbial diversity within the chicken gut microbiome revealed by metagenomics and culture.</title>
        <authorList>
            <person name="Gilroy R."/>
            <person name="Ravi A."/>
            <person name="Getino M."/>
            <person name="Pursley I."/>
            <person name="Horton D.L."/>
            <person name="Alikhan N.F."/>
            <person name="Baker D."/>
            <person name="Gharbi K."/>
            <person name="Hall N."/>
            <person name="Watson M."/>
            <person name="Adriaenssens E.M."/>
            <person name="Foster-Nyarko E."/>
            <person name="Jarju S."/>
            <person name="Secka A."/>
            <person name="Antonio M."/>
            <person name="Oren A."/>
            <person name="Chaudhuri R.R."/>
            <person name="La Ragione R."/>
            <person name="Hildebrand F."/>
            <person name="Pallen M.J."/>
        </authorList>
    </citation>
    <scope>NUCLEOTIDE SEQUENCE</scope>
    <source>
        <strain evidence="1">ChiBcec15-1070</strain>
    </source>
</reference>
<sequence>MTVFRPVRRQDRLLDAASTEQLLKEGEYGFLALCSPNGYGYGVPISFVYAPQRQCIYFHCAPEGHKLDALRANDRVSFCVVGQTEVHPYTTAYESAHLFGRLAVVEDTEERWEALLALRAKYNPELADAPDTPIRKSWDRTTVLRLRIEHLSGKCKRIPPTAR</sequence>
<organism evidence="1 2">
    <name type="scientific">Candidatus Rikenella faecigallinarum</name>
    <dbReference type="NCBI Taxonomy" id="2838745"/>
    <lineage>
        <taxon>Bacteria</taxon>
        <taxon>Pseudomonadati</taxon>
        <taxon>Bacteroidota</taxon>
        <taxon>Bacteroidia</taxon>
        <taxon>Bacteroidales</taxon>
        <taxon>Rikenellaceae</taxon>
        <taxon>Rikenella</taxon>
    </lineage>
</organism>
<dbReference type="PANTHER" id="PTHR34071:SF2">
    <property type="entry name" value="FLAVIN-NUCLEOTIDE-BINDING PROTEIN"/>
    <property type="match status" value="1"/>
</dbReference>
<dbReference type="AlphaFoldDB" id="A0A9D1QF55"/>
<gene>
    <name evidence="1" type="ORF">H9888_08180</name>
</gene>
<comment type="caution">
    <text evidence="1">The sequence shown here is derived from an EMBL/GenBank/DDBJ whole genome shotgun (WGS) entry which is preliminary data.</text>
</comment>
<dbReference type="Gene3D" id="2.30.110.10">
    <property type="entry name" value="Electron Transport, Fmn-binding Protein, Chain A"/>
    <property type="match status" value="1"/>
</dbReference>
<dbReference type="EMBL" id="DXHL01000037">
    <property type="protein sequence ID" value="HIW11454.1"/>
    <property type="molecule type" value="Genomic_DNA"/>
</dbReference>
<dbReference type="PANTHER" id="PTHR34071">
    <property type="entry name" value="5-NITROIMIDAZOLE ANTIBIOTICS RESISTANCE PROTEIN, NIMA-FAMILY-RELATED PROTEIN-RELATED"/>
    <property type="match status" value="1"/>
</dbReference>
<dbReference type="Proteomes" id="UP000823926">
    <property type="component" value="Unassembled WGS sequence"/>
</dbReference>
<dbReference type="InterPro" id="IPR012349">
    <property type="entry name" value="Split_barrel_FMN-bd"/>
</dbReference>
<protein>
    <submittedName>
        <fullName evidence="1">Pyridoxamine 5'-phosphate oxidase family protein</fullName>
    </submittedName>
</protein>
<name>A0A9D1QF55_9BACT</name>
<proteinExistence type="predicted"/>
<dbReference type="SUPFAM" id="SSF50475">
    <property type="entry name" value="FMN-binding split barrel"/>
    <property type="match status" value="1"/>
</dbReference>
<evidence type="ECO:0000313" key="1">
    <source>
        <dbReference type="EMBL" id="HIW11454.1"/>
    </source>
</evidence>
<reference evidence="1" key="2">
    <citation type="submission" date="2021-04" db="EMBL/GenBank/DDBJ databases">
        <authorList>
            <person name="Gilroy R."/>
        </authorList>
    </citation>
    <scope>NUCLEOTIDE SEQUENCE</scope>
    <source>
        <strain evidence="1">ChiBcec15-1070</strain>
    </source>
</reference>
<dbReference type="InterPro" id="IPR024747">
    <property type="entry name" value="Pyridox_Oxase-rel"/>
</dbReference>